<keyword evidence="2" id="KW-1185">Reference proteome</keyword>
<evidence type="ECO:0000313" key="1">
    <source>
        <dbReference type="EMBL" id="MDC3422838.1"/>
    </source>
</evidence>
<organism evidence="1 2">
    <name type="scientific">Aquibacillus koreensis</name>
    <dbReference type="NCBI Taxonomy" id="279446"/>
    <lineage>
        <taxon>Bacteria</taxon>
        <taxon>Bacillati</taxon>
        <taxon>Bacillota</taxon>
        <taxon>Bacilli</taxon>
        <taxon>Bacillales</taxon>
        <taxon>Bacillaceae</taxon>
        <taxon>Aquibacillus</taxon>
    </lineage>
</organism>
<dbReference type="AlphaFoldDB" id="A0A9X3WQG4"/>
<comment type="caution">
    <text evidence="1">The sequence shown here is derived from an EMBL/GenBank/DDBJ whole genome shotgun (WGS) entry which is preliminary data.</text>
</comment>
<dbReference type="EMBL" id="JAMQJZ010000033">
    <property type="protein sequence ID" value="MDC3422838.1"/>
    <property type="molecule type" value="Genomic_DNA"/>
</dbReference>
<proteinExistence type="predicted"/>
<dbReference type="RefSeq" id="WP_259867953.1">
    <property type="nucleotide sequence ID" value="NZ_JAMQJZ010000033.1"/>
</dbReference>
<sequence length="59" mass="7119">MERGRVWQDSIYLFFHQSNKEKKEGFEEQTETMDLELHETYTNKNALVFYGDTKELLLS</sequence>
<evidence type="ECO:0000313" key="2">
    <source>
        <dbReference type="Proteomes" id="UP001145072"/>
    </source>
</evidence>
<protein>
    <submittedName>
        <fullName evidence="1">Uncharacterized protein</fullName>
    </submittedName>
</protein>
<name>A0A9X3WQG4_9BACI</name>
<accession>A0A9X3WQG4</accession>
<dbReference type="Proteomes" id="UP001145072">
    <property type="component" value="Unassembled WGS sequence"/>
</dbReference>
<reference evidence="1" key="1">
    <citation type="submission" date="2022-06" db="EMBL/GenBank/DDBJ databases">
        <title>Aquibacillus sp. a new bacterium isolated from soil saline samples.</title>
        <authorList>
            <person name="Galisteo C."/>
            <person name="De La Haba R."/>
            <person name="Sanchez-Porro C."/>
            <person name="Ventosa A."/>
        </authorList>
    </citation>
    <scope>NUCLEOTIDE SEQUENCE</scope>
    <source>
        <strain evidence="1">JCM 12387</strain>
    </source>
</reference>
<gene>
    <name evidence="1" type="ORF">NC661_21070</name>
</gene>